<dbReference type="Proteomes" id="UP000594903">
    <property type="component" value="Chromosome"/>
</dbReference>
<keyword evidence="7 10" id="KW-0472">Membrane</keyword>
<comment type="similarity">
    <text evidence="2 10">Belongs to the FliR/MopE/SpaR family.</text>
</comment>
<protein>
    <recommendedName>
        <fullName evidence="3 9">Flagellar biosynthetic protein FliR</fullName>
    </recommendedName>
</protein>
<evidence type="ECO:0000256" key="7">
    <source>
        <dbReference type="ARBA" id="ARBA00023136"/>
    </source>
</evidence>
<dbReference type="AlphaFoldDB" id="A0A378XEX6"/>
<dbReference type="PANTHER" id="PTHR30065">
    <property type="entry name" value="FLAGELLAR BIOSYNTHETIC PROTEIN FLIR"/>
    <property type="match status" value="1"/>
</dbReference>
<dbReference type="Proteomes" id="UP000254603">
    <property type="component" value="Unassembled WGS sequence"/>
</dbReference>
<dbReference type="InterPro" id="IPR006303">
    <property type="entry name" value="FliR"/>
</dbReference>
<dbReference type="EMBL" id="CP065725">
    <property type="protein sequence ID" value="QPT39117.1"/>
    <property type="molecule type" value="Genomic_DNA"/>
</dbReference>
<feature type="transmembrane region" description="Helical" evidence="10">
    <location>
        <begin position="128"/>
        <end position="149"/>
    </location>
</feature>
<dbReference type="PRINTS" id="PR00953">
    <property type="entry name" value="TYPE3IMRPROT"/>
</dbReference>
<evidence type="ECO:0000256" key="2">
    <source>
        <dbReference type="ARBA" id="ARBA00009772"/>
    </source>
</evidence>
<feature type="transmembrane region" description="Helical" evidence="10">
    <location>
        <begin position="179"/>
        <end position="199"/>
    </location>
</feature>
<evidence type="ECO:0000256" key="10">
    <source>
        <dbReference type="RuleBase" id="RU362071"/>
    </source>
</evidence>
<dbReference type="GO" id="GO:0044780">
    <property type="term" value="P:bacterial-type flagellum assembly"/>
    <property type="evidence" value="ECO:0007669"/>
    <property type="project" value="UniProtKB-UniRule"/>
</dbReference>
<keyword evidence="5 10" id="KW-0812">Transmembrane</keyword>
<accession>A0A378XEX6</accession>
<evidence type="ECO:0000256" key="4">
    <source>
        <dbReference type="ARBA" id="ARBA00022475"/>
    </source>
</evidence>
<reference evidence="12 13" key="1">
    <citation type="submission" date="2018-06" db="EMBL/GenBank/DDBJ databases">
        <authorList>
            <consortium name="Pathogen Informatics"/>
            <person name="Doyle S."/>
        </authorList>
    </citation>
    <scope>NUCLEOTIDE SEQUENCE [LARGE SCALE GENOMIC DNA]</scope>
    <source>
        <strain evidence="12 13">NCTC11997</strain>
    </source>
</reference>
<dbReference type="EMBL" id="UGSB01000001">
    <property type="protein sequence ID" value="SUA54853.1"/>
    <property type="molecule type" value="Genomic_DNA"/>
</dbReference>
<keyword evidence="4 10" id="KW-1003">Cell membrane</keyword>
<dbReference type="OrthoDB" id="9797790at2"/>
<dbReference type="InterPro" id="IPR002010">
    <property type="entry name" value="T3SS_IM_R"/>
</dbReference>
<dbReference type="GO" id="GO:0006605">
    <property type="term" value="P:protein targeting"/>
    <property type="evidence" value="ECO:0007669"/>
    <property type="project" value="UniProtKB-UniRule"/>
</dbReference>
<evidence type="ECO:0000256" key="6">
    <source>
        <dbReference type="ARBA" id="ARBA00022989"/>
    </source>
</evidence>
<sequence length="263" mass="28436">MISFTLEQLYGWIGMFLWPFFRIAAFVGSAPVLGESSVPIYVKIGVSVILTVAISAFIQPFDTIPPDSWAAMAMIAKQVVIGMAMGFTMRIVFAAVIMAGELTGLQMGLSFASFFDPSAGNTSVLARLLNTLAMLIFIAGNGHLILVAGLARSFEIIPLAAGTLHLNGIGQLIEWSSQIFIAGMLIAMPMIVALLTINLSMGILNRTAQQLSVFSVGFPITLTFGLLLLLIILPYLNQFMESFIYNGFEQMGQVMDGFTNESE</sequence>
<dbReference type="NCBIfam" id="TIGR01400">
    <property type="entry name" value="fliR"/>
    <property type="match status" value="1"/>
</dbReference>
<keyword evidence="6 10" id="KW-1133">Transmembrane helix</keyword>
<name>A0A378XEX6_9BURK</name>
<proteinExistence type="inferred from homology"/>
<evidence type="ECO:0000256" key="1">
    <source>
        <dbReference type="ARBA" id="ARBA00002578"/>
    </source>
</evidence>
<evidence type="ECO:0000256" key="3">
    <source>
        <dbReference type="ARBA" id="ARBA00021717"/>
    </source>
</evidence>
<feature type="transmembrane region" description="Helical" evidence="10">
    <location>
        <begin position="156"/>
        <end position="173"/>
    </location>
</feature>
<comment type="function">
    <text evidence="1 10">Role in flagellar biosynthesis.</text>
</comment>
<organism evidence="12 13">
    <name type="scientific">Oligella ureolytica</name>
    <dbReference type="NCBI Taxonomy" id="90244"/>
    <lineage>
        <taxon>Bacteria</taxon>
        <taxon>Pseudomonadati</taxon>
        <taxon>Pseudomonadota</taxon>
        <taxon>Betaproteobacteria</taxon>
        <taxon>Burkholderiales</taxon>
        <taxon>Alcaligenaceae</taxon>
        <taxon>Oligella</taxon>
    </lineage>
</organism>
<dbReference type="PANTHER" id="PTHR30065:SF8">
    <property type="entry name" value="FLAGELLAR BIOSYNTHETIC PROTEIN FLIR"/>
    <property type="match status" value="1"/>
</dbReference>
<keyword evidence="8 10" id="KW-0975">Bacterial flagellum</keyword>
<dbReference type="Pfam" id="PF01311">
    <property type="entry name" value="Bac_export_1"/>
    <property type="match status" value="1"/>
</dbReference>
<feature type="transmembrane region" description="Helical" evidence="10">
    <location>
        <begin position="12"/>
        <end position="34"/>
    </location>
</feature>
<dbReference type="RefSeq" id="WP_018573980.1">
    <property type="nucleotide sequence ID" value="NZ_CP065725.1"/>
</dbReference>
<dbReference type="GO" id="GO:0009425">
    <property type="term" value="C:bacterial-type flagellum basal body"/>
    <property type="evidence" value="ECO:0007669"/>
    <property type="project" value="UniProtKB-SubCell"/>
</dbReference>
<comment type="subcellular location">
    <subcellularLocation>
        <location evidence="10">Cell membrane</location>
        <topology evidence="10">Multi-pass membrane protein</topology>
    </subcellularLocation>
    <subcellularLocation>
        <location evidence="10">Bacterial flagellum basal body</location>
    </subcellularLocation>
</comment>
<keyword evidence="14" id="KW-1185">Reference proteome</keyword>
<evidence type="ECO:0000313" key="14">
    <source>
        <dbReference type="Proteomes" id="UP000594903"/>
    </source>
</evidence>
<feature type="transmembrane region" description="Helical" evidence="10">
    <location>
        <begin position="79"/>
        <end position="100"/>
    </location>
</feature>
<keyword evidence="12" id="KW-0282">Flagellum</keyword>
<dbReference type="GO" id="GO:0005886">
    <property type="term" value="C:plasma membrane"/>
    <property type="evidence" value="ECO:0007669"/>
    <property type="project" value="UniProtKB-SubCell"/>
</dbReference>
<reference evidence="11 14" key="2">
    <citation type="submission" date="2020-12" db="EMBL/GenBank/DDBJ databases">
        <title>FDA dAtabase for Regulatory Grade micrObial Sequences (FDA-ARGOS): Supporting development and validation of Infectious Disease Dx tests.</title>
        <authorList>
            <person name="Sproer C."/>
            <person name="Gronow S."/>
            <person name="Severitt S."/>
            <person name="Schroder I."/>
            <person name="Tallon L."/>
            <person name="Sadzewicz L."/>
            <person name="Zhao X."/>
            <person name="Boylan J."/>
            <person name="Ott S."/>
            <person name="Bowen H."/>
            <person name="Vavikolanu K."/>
            <person name="Mehta A."/>
            <person name="Aluvathingal J."/>
            <person name="Nadendla S."/>
            <person name="Lowell S."/>
            <person name="Myers T."/>
            <person name="Yan Y."/>
            <person name="Sichtig H."/>
        </authorList>
    </citation>
    <scope>NUCLEOTIDE SEQUENCE [LARGE SCALE GENOMIC DNA]</scope>
    <source>
        <strain evidence="11 14">FDAARGOS_872</strain>
    </source>
</reference>
<keyword evidence="12" id="KW-0969">Cilium</keyword>
<evidence type="ECO:0000313" key="12">
    <source>
        <dbReference type="EMBL" id="SUA54853.1"/>
    </source>
</evidence>
<evidence type="ECO:0000313" key="11">
    <source>
        <dbReference type="EMBL" id="QPT39117.1"/>
    </source>
</evidence>
<evidence type="ECO:0000256" key="8">
    <source>
        <dbReference type="ARBA" id="ARBA00023143"/>
    </source>
</evidence>
<keyword evidence="12" id="KW-0966">Cell projection</keyword>
<feature type="transmembrane region" description="Helical" evidence="10">
    <location>
        <begin position="211"/>
        <end position="236"/>
    </location>
</feature>
<evidence type="ECO:0000256" key="9">
    <source>
        <dbReference type="NCBIfam" id="TIGR01400"/>
    </source>
</evidence>
<gene>
    <name evidence="12" type="primary">fliR</name>
    <name evidence="11" type="ORF">I6G29_07905</name>
    <name evidence="12" type="ORF">NCTC11997_01642</name>
</gene>
<feature type="transmembrane region" description="Helical" evidence="10">
    <location>
        <begin position="40"/>
        <end position="58"/>
    </location>
</feature>
<dbReference type="STRING" id="1122619.GCA_000373745_00800"/>
<evidence type="ECO:0000313" key="13">
    <source>
        <dbReference type="Proteomes" id="UP000254603"/>
    </source>
</evidence>
<evidence type="ECO:0000256" key="5">
    <source>
        <dbReference type="ARBA" id="ARBA00022692"/>
    </source>
</evidence>